<organism evidence="1 2">
    <name type="scientific">Eshraghiella crossota CAG:259</name>
    <dbReference type="NCBI Taxonomy" id="1263062"/>
    <lineage>
        <taxon>Bacteria</taxon>
        <taxon>Bacillati</taxon>
        <taxon>Bacillota</taxon>
        <taxon>Clostridia</taxon>
        <taxon>Lachnospirales</taxon>
        <taxon>Lachnospiraceae</taxon>
        <taxon>Eshraghiella</taxon>
    </lineage>
</organism>
<reference evidence="1" key="1">
    <citation type="submission" date="2012-11" db="EMBL/GenBank/DDBJ databases">
        <title>Dependencies among metagenomic species, viruses, plasmids and units of genetic variation.</title>
        <authorList>
            <person name="Nielsen H.B."/>
            <person name="Almeida M."/>
            <person name="Juncker A.S."/>
            <person name="Rasmussen S."/>
            <person name="Li J."/>
            <person name="Sunagawa S."/>
            <person name="Plichta D."/>
            <person name="Gautier L."/>
            <person name="Le Chatelier E."/>
            <person name="Peletier E."/>
            <person name="Bonde I."/>
            <person name="Nielsen T."/>
            <person name="Manichanh C."/>
            <person name="Arumugam M."/>
            <person name="Batto J."/>
            <person name="Santos M.B.Q.D."/>
            <person name="Blom N."/>
            <person name="Borruel N."/>
            <person name="Burgdorf K.S."/>
            <person name="Boumezbeur F."/>
            <person name="Casellas F."/>
            <person name="Dore J."/>
            <person name="Guarner F."/>
            <person name="Hansen T."/>
            <person name="Hildebrand F."/>
            <person name="Kaas R.S."/>
            <person name="Kennedy S."/>
            <person name="Kristiansen K."/>
            <person name="Kultima J.R."/>
            <person name="Leonard P."/>
            <person name="Levenez F."/>
            <person name="Lund O."/>
            <person name="Moumen B."/>
            <person name="Le Paslier D."/>
            <person name="Pons N."/>
            <person name="Pedersen O."/>
            <person name="Prifti E."/>
            <person name="Qin J."/>
            <person name="Raes J."/>
            <person name="Tap J."/>
            <person name="Tims S."/>
            <person name="Ussery D.W."/>
            <person name="Yamada T."/>
            <person name="MetaHit consortium"/>
            <person name="Renault P."/>
            <person name="Sicheritz-Ponten T."/>
            <person name="Bork P."/>
            <person name="Wang J."/>
            <person name="Brunak S."/>
            <person name="Ehrlich S.D."/>
        </authorList>
    </citation>
    <scope>NUCLEOTIDE SEQUENCE [LARGE SCALE GENOMIC DNA]</scope>
</reference>
<gene>
    <name evidence="1" type="ORF">BN569_01032</name>
</gene>
<sequence length="137" mass="16243">MGYPEKIDLIDYISLFDEIKKYKWKSELVDTFARYGIKDDTKRTVETKGTCKSGKSGDLYATFVTVADNKKYKTHMHFLVGQINVNTVNMVSDDRYFSKYEVYNKTGDGCRNRCFKIPYDVDEFKYVMDYFLRYDEN</sequence>
<evidence type="ECO:0000313" key="1">
    <source>
        <dbReference type="EMBL" id="CCY77942.1"/>
    </source>
</evidence>
<name>R5LY53_9FIRM</name>
<comment type="caution">
    <text evidence="1">The sequence shown here is derived from an EMBL/GenBank/DDBJ whole genome shotgun (WGS) entry which is preliminary data.</text>
</comment>
<evidence type="ECO:0000313" key="2">
    <source>
        <dbReference type="Proteomes" id="UP000018300"/>
    </source>
</evidence>
<accession>R5LY53</accession>
<dbReference type="Proteomes" id="UP000018300">
    <property type="component" value="Unassembled WGS sequence"/>
</dbReference>
<protein>
    <submittedName>
        <fullName evidence="1">Uncharacterized protein</fullName>
    </submittedName>
</protein>
<dbReference type="EMBL" id="CAYU010000082">
    <property type="protein sequence ID" value="CCY77942.1"/>
    <property type="molecule type" value="Genomic_DNA"/>
</dbReference>
<proteinExistence type="predicted"/>
<dbReference type="AlphaFoldDB" id="R5LY53"/>